<sequence>MEPDPGLFKLPADLRIQIYEYLLRFDHPIKRRTLVTGSPNTALLRVSRSWHNDALPVLYSLNRVVATRNDFCSNTDESLRTPVFGEHLQHVLINNFGSSMACYFLTKTCDACDIAAPGLLAALQSMPRLKTVLVDFTSQQSTFRLFAEALPATHPDLRLKCTAVGSYSLTGPPDLAPSLHFPITPACTGLANTDGLGPRCKPHADWRRGDTSSASQS</sequence>
<evidence type="ECO:0000313" key="2">
    <source>
        <dbReference type="Proteomes" id="UP000799436"/>
    </source>
</evidence>
<evidence type="ECO:0008006" key="3">
    <source>
        <dbReference type="Google" id="ProtNLM"/>
    </source>
</evidence>
<keyword evidence="2" id="KW-1185">Reference proteome</keyword>
<accession>A0A6G1LBT8</accession>
<organism evidence="1 2">
    <name type="scientific">Teratosphaeria nubilosa</name>
    <dbReference type="NCBI Taxonomy" id="161662"/>
    <lineage>
        <taxon>Eukaryota</taxon>
        <taxon>Fungi</taxon>
        <taxon>Dikarya</taxon>
        <taxon>Ascomycota</taxon>
        <taxon>Pezizomycotina</taxon>
        <taxon>Dothideomycetes</taxon>
        <taxon>Dothideomycetidae</taxon>
        <taxon>Mycosphaerellales</taxon>
        <taxon>Teratosphaeriaceae</taxon>
        <taxon>Teratosphaeria</taxon>
    </lineage>
</organism>
<protein>
    <recommendedName>
        <fullName evidence="3">F-box domain-containing protein</fullName>
    </recommendedName>
</protein>
<proteinExistence type="predicted"/>
<reference evidence="1" key="1">
    <citation type="journal article" date="2020" name="Stud. Mycol.">
        <title>101 Dothideomycetes genomes: a test case for predicting lifestyles and emergence of pathogens.</title>
        <authorList>
            <person name="Haridas S."/>
            <person name="Albert R."/>
            <person name="Binder M."/>
            <person name="Bloem J."/>
            <person name="Labutti K."/>
            <person name="Salamov A."/>
            <person name="Andreopoulos B."/>
            <person name="Baker S."/>
            <person name="Barry K."/>
            <person name="Bills G."/>
            <person name="Bluhm B."/>
            <person name="Cannon C."/>
            <person name="Castanera R."/>
            <person name="Culley D."/>
            <person name="Daum C."/>
            <person name="Ezra D."/>
            <person name="Gonzalez J."/>
            <person name="Henrissat B."/>
            <person name="Kuo A."/>
            <person name="Liang C."/>
            <person name="Lipzen A."/>
            <person name="Lutzoni F."/>
            <person name="Magnuson J."/>
            <person name="Mondo S."/>
            <person name="Nolan M."/>
            <person name="Ohm R."/>
            <person name="Pangilinan J."/>
            <person name="Park H.-J."/>
            <person name="Ramirez L."/>
            <person name="Alfaro M."/>
            <person name="Sun H."/>
            <person name="Tritt A."/>
            <person name="Yoshinaga Y."/>
            <person name="Zwiers L.-H."/>
            <person name="Turgeon B."/>
            <person name="Goodwin S."/>
            <person name="Spatafora J."/>
            <person name="Crous P."/>
            <person name="Grigoriev I."/>
        </authorList>
    </citation>
    <scope>NUCLEOTIDE SEQUENCE</scope>
    <source>
        <strain evidence="1">CBS 116005</strain>
    </source>
</reference>
<dbReference type="Proteomes" id="UP000799436">
    <property type="component" value="Unassembled WGS sequence"/>
</dbReference>
<evidence type="ECO:0000313" key="1">
    <source>
        <dbReference type="EMBL" id="KAF2770403.1"/>
    </source>
</evidence>
<dbReference type="AlphaFoldDB" id="A0A6G1LBT8"/>
<dbReference type="OrthoDB" id="62952at2759"/>
<dbReference type="EMBL" id="ML995826">
    <property type="protein sequence ID" value="KAF2770403.1"/>
    <property type="molecule type" value="Genomic_DNA"/>
</dbReference>
<name>A0A6G1LBT8_9PEZI</name>
<gene>
    <name evidence="1" type="ORF">EJ03DRAFT_67095</name>
</gene>